<sequence>METESLSWFRLLKCLVTIGTDVLHELLKFNIETYSFSEYHKLWLKKVDLIGKSNGLHMLWTSLDQEYRSLDASSQQSLQSLFIKLKHSSCSTSMEICKQISVLKDWEDEIQNYMNKHPTQQNVLCKWLTQVQELATSNASLIMVFKHWTKEFINLCQAEQLNLLRLIFHHHERINNLLKDFLKKIEFSIIQGRSELHNVFKAIKQDERNSQFAFQSELGTFLISWQPKINRLLNVWITDVSSNPHKKILQTLVMDIKNCLLRVYQMCQTSVLGICSTWHKNLRKRLAEYESKLHLVSPITSDLQDIVTALRDDIEDFPSALDQQIRDFFDSKKPDLKRLKTCGIITDPQWSLLYPANGHNDLRTFDISLLCTLHRNVFPVCPPELGWCGEILETDHSIGADFMRLIKMRNDLVTQIPDSIPISPEIEKLWHVLEASLLRLSNILDGEFKAKIKTKIADSKTYPFDFCEEINLQLDLINWYKNLDLHSVKDEVLITCLGLIQTIQNKIEALHQNQSLNISEKSDFTTKMDTVRKEVIERLPRSKKRVDEITSGGGRIMESLIIKT</sequence>
<protein>
    <recommendedName>
        <fullName evidence="1">DZIP3-like HEPN domain-containing protein</fullName>
    </recommendedName>
</protein>
<dbReference type="Proteomes" id="UP001195483">
    <property type="component" value="Unassembled WGS sequence"/>
</dbReference>
<evidence type="ECO:0000313" key="3">
    <source>
        <dbReference type="Proteomes" id="UP001195483"/>
    </source>
</evidence>
<name>A0AAE0SAG6_9BIVA</name>
<reference evidence="2" key="3">
    <citation type="submission" date="2023-05" db="EMBL/GenBank/DDBJ databases">
        <authorList>
            <person name="Smith C.H."/>
        </authorList>
    </citation>
    <scope>NUCLEOTIDE SEQUENCE</scope>
    <source>
        <strain evidence="2">CHS0354</strain>
        <tissue evidence="2">Mantle</tissue>
    </source>
</reference>
<proteinExistence type="predicted"/>
<organism evidence="2 3">
    <name type="scientific">Potamilus streckersoni</name>
    <dbReference type="NCBI Taxonomy" id="2493646"/>
    <lineage>
        <taxon>Eukaryota</taxon>
        <taxon>Metazoa</taxon>
        <taxon>Spiralia</taxon>
        <taxon>Lophotrochozoa</taxon>
        <taxon>Mollusca</taxon>
        <taxon>Bivalvia</taxon>
        <taxon>Autobranchia</taxon>
        <taxon>Heteroconchia</taxon>
        <taxon>Palaeoheterodonta</taxon>
        <taxon>Unionida</taxon>
        <taxon>Unionoidea</taxon>
        <taxon>Unionidae</taxon>
        <taxon>Ambleminae</taxon>
        <taxon>Lampsilini</taxon>
        <taxon>Potamilus</taxon>
    </lineage>
</organism>
<dbReference type="Pfam" id="PF18738">
    <property type="entry name" value="HEPN_DZIP3"/>
    <property type="match status" value="1"/>
</dbReference>
<reference evidence="2" key="1">
    <citation type="journal article" date="2021" name="Genome Biol. Evol.">
        <title>A High-Quality Reference Genome for a Parasitic Bivalve with Doubly Uniparental Inheritance (Bivalvia: Unionida).</title>
        <authorList>
            <person name="Smith C.H."/>
        </authorList>
    </citation>
    <scope>NUCLEOTIDE SEQUENCE</scope>
    <source>
        <strain evidence="2">CHS0354</strain>
    </source>
</reference>
<dbReference type="InterPro" id="IPR041249">
    <property type="entry name" value="HEPN_DZIP3"/>
</dbReference>
<keyword evidence="3" id="KW-1185">Reference proteome</keyword>
<feature type="domain" description="DZIP3-like HEPN" evidence="1">
    <location>
        <begin position="324"/>
        <end position="458"/>
    </location>
</feature>
<accession>A0AAE0SAG6</accession>
<reference evidence="2" key="2">
    <citation type="journal article" date="2021" name="Genome Biol. Evol.">
        <title>Developing a high-quality reference genome for a parasitic bivalve with doubly uniparental inheritance (Bivalvia: Unionida).</title>
        <authorList>
            <person name="Smith C.H."/>
        </authorList>
    </citation>
    <scope>NUCLEOTIDE SEQUENCE</scope>
    <source>
        <strain evidence="2">CHS0354</strain>
        <tissue evidence="2">Mantle</tissue>
    </source>
</reference>
<dbReference type="AlphaFoldDB" id="A0AAE0SAG6"/>
<dbReference type="EMBL" id="JAEAOA010000927">
    <property type="protein sequence ID" value="KAK3588222.1"/>
    <property type="molecule type" value="Genomic_DNA"/>
</dbReference>
<evidence type="ECO:0000313" key="2">
    <source>
        <dbReference type="EMBL" id="KAK3588222.1"/>
    </source>
</evidence>
<comment type="caution">
    <text evidence="2">The sequence shown here is derived from an EMBL/GenBank/DDBJ whole genome shotgun (WGS) entry which is preliminary data.</text>
</comment>
<evidence type="ECO:0000259" key="1">
    <source>
        <dbReference type="Pfam" id="PF18738"/>
    </source>
</evidence>
<gene>
    <name evidence="2" type="ORF">CHS0354_014975</name>
</gene>